<dbReference type="GO" id="GO:0016646">
    <property type="term" value="F:oxidoreductase activity, acting on the CH-NH group of donors, NAD or NADP as acceptor"/>
    <property type="evidence" value="ECO:0007669"/>
    <property type="project" value="UniProtKB-ARBA"/>
</dbReference>
<gene>
    <name evidence="3" type="ORF">SAMN04489844_4216</name>
</gene>
<dbReference type="SMART" id="SM00903">
    <property type="entry name" value="Flavin_Reduct"/>
    <property type="match status" value="1"/>
</dbReference>
<dbReference type="STRING" id="402596.SAMN04489844_4216"/>
<accession>A0A1H4ZVG2</accession>
<protein>
    <submittedName>
        <fullName evidence="3">NADH-FMN oxidoreductase RutF, flavin reductase (DIM6/NTAB) family</fullName>
    </submittedName>
</protein>
<dbReference type="SUPFAM" id="SSF50475">
    <property type="entry name" value="FMN-binding split barrel"/>
    <property type="match status" value="1"/>
</dbReference>
<sequence>MSPVTIHTTHPFLEPEGDRDPVRRLRGRLGSTVSLWTAGVDEGGRAGLTVSSWLVAGGEPGRVLALLDPDADLTDVLLETGRGVLQLLSWAERDLADAFAGTAPAPGGPWRMATWTPTDHGPRLAQAGTWASLEVETDVEVGWSRLVTCRLVEVVVGDERDPLVHRRGRYQPPAG</sequence>
<feature type="domain" description="Flavin reductase like" evidence="2">
    <location>
        <begin position="26"/>
        <end position="172"/>
    </location>
</feature>
<dbReference type="InterPro" id="IPR012349">
    <property type="entry name" value="Split_barrel_FMN-bd"/>
</dbReference>
<evidence type="ECO:0000259" key="2">
    <source>
        <dbReference type="SMART" id="SM00903"/>
    </source>
</evidence>
<proteinExistence type="predicted"/>
<evidence type="ECO:0000313" key="4">
    <source>
        <dbReference type="Proteomes" id="UP000198742"/>
    </source>
</evidence>
<dbReference type="EMBL" id="FNRT01000002">
    <property type="protein sequence ID" value="SED34196.1"/>
    <property type="molecule type" value="Genomic_DNA"/>
</dbReference>
<dbReference type="InterPro" id="IPR002563">
    <property type="entry name" value="Flavin_Rdtase-like_dom"/>
</dbReference>
<evidence type="ECO:0000313" key="3">
    <source>
        <dbReference type="EMBL" id="SED34196.1"/>
    </source>
</evidence>
<dbReference type="Gene3D" id="2.30.110.10">
    <property type="entry name" value="Electron Transport, Fmn-binding Protein, Chain A"/>
    <property type="match status" value="1"/>
</dbReference>
<organism evidence="3 4">
    <name type="scientific">Nocardioides exalbidus</name>
    <dbReference type="NCBI Taxonomy" id="402596"/>
    <lineage>
        <taxon>Bacteria</taxon>
        <taxon>Bacillati</taxon>
        <taxon>Actinomycetota</taxon>
        <taxon>Actinomycetes</taxon>
        <taxon>Propionibacteriales</taxon>
        <taxon>Nocardioidaceae</taxon>
        <taxon>Nocardioides</taxon>
    </lineage>
</organism>
<dbReference type="AlphaFoldDB" id="A0A1H4ZVG2"/>
<dbReference type="GO" id="GO:0010181">
    <property type="term" value="F:FMN binding"/>
    <property type="evidence" value="ECO:0007669"/>
    <property type="project" value="InterPro"/>
</dbReference>
<keyword evidence="4" id="KW-1185">Reference proteome</keyword>
<reference evidence="4" key="1">
    <citation type="submission" date="2016-10" db="EMBL/GenBank/DDBJ databases">
        <authorList>
            <person name="Varghese N."/>
            <person name="Submissions S."/>
        </authorList>
    </citation>
    <scope>NUCLEOTIDE SEQUENCE [LARGE SCALE GENOMIC DNA]</scope>
    <source>
        <strain evidence="4">DSM 22017</strain>
    </source>
</reference>
<evidence type="ECO:0000256" key="1">
    <source>
        <dbReference type="SAM" id="MobiDB-lite"/>
    </source>
</evidence>
<dbReference type="Pfam" id="PF01613">
    <property type="entry name" value="Flavin_Reduct"/>
    <property type="match status" value="1"/>
</dbReference>
<name>A0A1H4ZVG2_9ACTN</name>
<feature type="region of interest" description="Disordered" evidence="1">
    <location>
        <begin position="1"/>
        <end position="23"/>
    </location>
</feature>
<dbReference type="Proteomes" id="UP000198742">
    <property type="component" value="Unassembled WGS sequence"/>
</dbReference>